<feature type="transmembrane region" description="Helical" evidence="6">
    <location>
        <begin position="416"/>
        <end position="437"/>
    </location>
</feature>
<feature type="transmembrane region" description="Helical" evidence="6">
    <location>
        <begin position="381"/>
        <end position="404"/>
    </location>
</feature>
<dbReference type="Pfam" id="PF07690">
    <property type="entry name" value="MFS_1"/>
    <property type="match status" value="1"/>
</dbReference>
<dbReference type="Gene3D" id="1.20.1250.20">
    <property type="entry name" value="MFS general substrate transporter like domains"/>
    <property type="match status" value="2"/>
</dbReference>
<dbReference type="PANTHER" id="PTHR42718:SF9">
    <property type="entry name" value="MAJOR FACILITATOR SUPERFAMILY MULTIDRUG TRANSPORTER MFSC"/>
    <property type="match status" value="1"/>
</dbReference>
<keyword evidence="5 6" id="KW-0472">Membrane</keyword>
<gene>
    <name evidence="8" type="ORF">RDV89_19605</name>
</gene>
<keyword evidence="9" id="KW-1185">Reference proteome</keyword>
<evidence type="ECO:0000313" key="8">
    <source>
        <dbReference type="EMBL" id="MDT9595303.1"/>
    </source>
</evidence>
<feature type="transmembrane region" description="Helical" evidence="6">
    <location>
        <begin position="179"/>
        <end position="199"/>
    </location>
</feature>
<evidence type="ECO:0000256" key="3">
    <source>
        <dbReference type="ARBA" id="ARBA00022692"/>
    </source>
</evidence>
<feature type="transmembrane region" description="Helical" evidence="6">
    <location>
        <begin position="319"/>
        <end position="339"/>
    </location>
</feature>
<name>A0ABU3Q1D1_9ACTN</name>
<dbReference type="PROSITE" id="PS50850">
    <property type="entry name" value="MFS"/>
    <property type="match status" value="1"/>
</dbReference>
<comment type="subcellular location">
    <subcellularLocation>
        <location evidence="1">Cell membrane</location>
        <topology evidence="1">Multi-pass membrane protein</topology>
    </subcellularLocation>
</comment>
<feature type="transmembrane region" description="Helical" evidence="6">
    <location>
        <begin position="18"/>
        <end position="39"/>
    </location>
</feature>
<dbReference type="PANTHER" id="PTHR42718">
    <property type="entry name" value="MAJOR FACILITATOR SUPERFAMILY MULTIDRUG TRANSPORTER MFSC"/>
    <property type="match status" value="1"/>
</dbReference>
<proteinExistence type="predicted"/>
<evidence type="ECO:0000256" key="1">
    <source>
        <dbReference type="ARBA" id="ARBA00004651"/>
    </source>
</evidence>
<dbReference type="EMBL" id="JAVYII010000011">
    <property type="protein sequence ID" value="MDT9595303.1"/>
    <property type="molecule type" value="Genomic_DNA"/>
</dbReference>
<feature type="transmembrane region" description="Helical" evidence="6">
    <location>
        <begin position="145"/>
        <end position="167"/>
    </location>
</feature>
<feature type="transmembrane region" description="Helical" evidence="6">
    <location>
        <begin position="112"/>
        <end position="133"/>
    </location>
</feature>
<protein>
    <submittedName>
        <fullName evidence="8">MFS transporter</fullName>
    </submittedName>
</protein>
<feature type="transmembrane region" description="Helical" evidence="6">
    <location>
        <begin position="211"/>
        <end position="234"/>
    </location>
</feature>
<dbReference type="InterPro" id="IPR011701">
    <property type="entry name" value="MFS"/>
</dbReference>
<evidence type="ECO:0000259" key="7">
    <source>
        <dbReference type="PROSITE" id="PS50850"/>
    </source>
</evidence>
<keyword evidence="4 6" id="KW-1133">Transmembrane helix</keyword>
<keyword evidence="2" id="KW-0813">Transport</keyword>
<feature type="transmembrane region" description="Helical" evidence="6">
    <location>
        <begin position="88"/>
        <end position="106"/>
    </location>
</feature>
<keyword evidence="3 6" id="KW-0812">Transmembrane</keyword>
<evidence type="ECO:0000256" key="2">
    <source>
        <dbReference type="ARBA" id="ARBA00022448"/>
    </source>
</evidence>
<feature type="transmembrane region" description="Helical" evidence="6">
    <location>
        <begin position="449"/>
        <end position="473"/>
    </location>
</feature>
<accession>A0ABU3Q1D1</accession>
<comment type="caution">
    <text evidence="8">The sequence shown here is derived from an EMBL/GenBank/DDBJ whole genome shotgun (WGS) entry which is preliminary data.</text>
</comment>
<evidence type="ECO:0000313" key="9">
    <source>
        <dbReference type="Proteomes" id="UP001268542"/>
    </source>
</evidence>
<dbReference type="InterPro" id="IPR036259">
    <property type="entry name" value="MFS_trans_sf"/>
</dbReference>
<feature type="transmembrane region" description="Helical" evidence="6">
    <location>
        <begin position="240"/>
        <end position="259"/>
    </location>
</feature>
<dbReference type="Proteomes" id="UP001268542">
    <property type="component" value="Unassembled WGS sequence"/>
</dbReference>
<dbReference type="InterPro" id="IPR020846">
    <property type="entry name" value="MFS_dom"/>
</dbReference>
<feature type="transmembrane region" description="Helical" evidence="6">
    <location>
        <begin position="351"/>
        <end position="369"/>
    </location>
</feature>
<evidence type="ECO:0000256" key="4">
    <source>
        <dbReference type="ARBA" id="ARBA00022989"/>
    </source>
</evidence>
<evidence type="ECO:0000256" key="5">
    <source>
        <dbReference type="ARBA" id="ARBA00023136"/>
    </source>
</evidence>
<feature type="domain" description="Major facilitator superfamily (MFS) profile" evidence="7">
    <location>
        <begin position="21"/>
        <end position="478"/>
    </location>
</feature>
<dbReference type="RefSeq" id="WP_315735905.1">
    <property type="nucleotide sequence ID" value="NZ_JAVYII010000011.1"/>
</dbReference>
<reference evidence="8 9" key="1">
    <citation type="submission" date="2023-08" db="EMBL/GenBank/DDBJ databases">
        <title>Nocardioides seae sp. nov., a bacterium isolated from a soil.</title>
        <authorList>
            <person name="Wang X."/>
        </authorList>
    </citation>
    <scope>NUCLEOTIDE SEQUENCE [LARGE SCALE GENOMIC DNA]</scope>
    <source>
        <strain evidence="8 9">YZH12</strain>
    </source>
</reference>
<sequence>MSGPAGPGLATRTVVPGLWAVVGFLVVVEIASGVLQGYYTPIFTDIAEHLGISEGDVNWFEAAQLMLSALAVPLLARLGDLWGHRNVLLVSTAATAVGSWILVFSPNFTTFLIGWAVQGAYVVWLPLEVAIIHRRTAGTPDQNRLTRRAAAMLVAALEAGVIVGALTSGALVEATSMEVLLALPAIAVTICFVVIWFGIERAPGVATGGYDYGGLGLLTVALGLVMAGLVLVRLEGVGSPWPWLAVLAGAAATVALVRFEKDQDEPLVDVRLLAARAQWPVQLTAFLFGMSVLGAQIPLSTFARADPDQVGYGLGASAAFVSTLVGVYVVSMLLGALLLPAAARALGPRGALVGGMLLVSLGYGLFLPFHDSTAQVLSNMGVAGIGSGLLVAALPAAAAAAAPADRTGFATGMTNATKTVGGAIASAVFAIALTATGSLDEPGVGTASLGGYLTVWAVCSASALVGALALAAVRTDPASTAHAQVGAAS</sequence>
<organism evidence="8 9">
    <name type="scientific">Nocardioides imazamoxiresistens</name>
    <dbReference type="NCBI Taxonomy" id="3231893"/>
    <lineage>
        <taxon>Bacteria</taxon>
        <taxon>Bacillati</taxon>
        <taxon>Actinomycetota</taxon>
        <taxon>Actinomycetes</taxon>
        <taxon>Propionibacteriales</taxon>
        <taxon>Nocardioidaceae</taxon>
        <taxon>Nocardioides</taxon>
    </lineage>
</organism>
<dbReference type="SUPFAM" id="SSF103473">
    <property type="entry name" value="MFS general substrate transporter"/>
    <property type="match status" value="1"/>
</dbReference>
<feature type="transmembrane region" description="Helical" evidence="6">
    <location>
        <begin position="279"/>
        <end position="299"/>
    </location>
</feature>
<evidence type="ECO:0000256" key="6">
    <source>
        <dbReference type="SAM" id="Phobius"/>
    </source>
</evidence>